<evidence type="ECO:0000313" key="1">
    <source>
        <dbReference type="EMBL" id="KAK5810838.1"/>
    </source>
</evidence>
<evidence type="ECO:0000313" key="2">
    <source>
        <dbReference type="Proteomes" id="UP001358586"/>
    </source>
</evidence>
<name>A0ABR0NWW6_GOSAR</name>
<organism evidence="1 2">
    <name type="scientific">Gossypium arboreum</name>
    <name type="common">Tree cotton</name>
    <name type="synonym">Gossypium nanking</name>
    <dbReference type="NCBI Taxonomy" id="29729"/>
    <lineage>
        <taxon>Eukaryota</taxon>
        <taxon>Viridiplantae</taxon>
        <taxon>Streptophyta</taxon>
        <taxon>Embryophyta</taxon>
        <taxon>Tracheophyta</taxon>
        <taxon>Spermatophyta</taxon>
        <taxon>Magnoliopsida</taxon>
        <taxon>eudicotyledons</taxon>
        <taxon>Gunneridae</taxon>
        <taxon>Pentapetalae</taxon>
        <taxon>rosids</taxon>
        <taxon>malvids</taxon>
        <taxon>Malvales</taxon>
        <taxon>Malvaceae</taxon>
        <taxon>Malvoideae</taxon>
        <taxon>Gossypium</taxon>
    </lineage>
</organism>
<accession>A0ABR0NWW6</accession>
<sequence length="74" mass="8430">MWYLTGTLYVVVRVPLYIGEAGLSRSVWAQDGNHHVAVRNLVSSHLHRRPWGRFPPLTHVPSNSVPTVDFDPRL</sequence>
<gene>
    <name evidence="1" type="ORF">PVK06_026155</name>
</gene>
<reference evidence="1 2" key="1">
    <citation type="submission" date="2023-03" db="EMBL/GenBank/DDBJ databases">
        <title>WGS of Gossypium arboreum.</title>
        <authorList>
            <person name="Yu D."/>
        </authorList>
    </citation>
    <scope>NUCLEOTIDE SEQUENCE [LARGE SCALE GENOMIC DNA]</scope>
    <source>
        <tissue evidence="1">Leaf</tissue>
    </source>
</reference>
<proteinExistence type="predicted"/>
<dbReference type="Proteomes" id="UP001358586">
    <property type="component" value="Chromosome 8"/>
</dbReference>
<keyword evidence="2" id="KW-1185">Reference proteome</keyword>
<evidence type="ECO:0008006" key="3">
    <source>
        <dbReference type="Google" id="ProtNLM"/>
    </source>
</evidence>
<dbReference type="EMBL" id="JARKNE010000008">
    <property type="protein sequence ID" value="KAK5810838.1"/>
    <property type="molecule type" value="Genomic_DNA"/>
</dbReference>
<protein>
    <recommendedName>
        <fullName evidence="3">Secreted protein</fullName>
    </recommendedName>
</protein>
<comment type="caution">
    <text evidence="1">The sequence shown here is derived from an EMBL/GenBank/DDBJ whole genome shotgun (WGS) entry which is preliminary data.</text>
</comment>